<proteinExistence type="predicted"/>
<feature type="compositionally biased region" description="Basic and acidic residues" evidence="1">
    <location>
        <begin position="161"/>
        <end position="171"/>
    </location>
</feature>
<feature type="compositionally biased region" description="Basic residues" evidence="1">
    <location>
        <begin position="16"/>
        <end position="31"/>
    </location>
</feature>
<dbReference type="AlphaFoldDB" id="A0A6A6PDN0"/>
<feature type="region of interest" description="Disordered" evidence="1">
    <location>
        <begin position="117"/>
        <end position="171"/>
    </location>
</feature>
<dbReference type="EMBL" id="MU001670">
    <property type="protein sequence ID" value="KAF2461922.1"/>
    <property type="molecule type" value="Genomic_DNA"/>
</dbReference>
<dbReference type="Pfam" id="PF26013">
    <property type="entry name" value="DUF8004"/>
    <property type="match status" value="1"/>
</dbReference>
<reference evidence="3" key="1">
    <citation type="journal article" date="2020" name="Stud. Mycol.">
        <title>101 Dothideomycetes genomes: a test case for predicting lifestyles and emergence of pathogens.</title>
        <authorList>
            <person name="Haridas S."/>
            <person name="Albert R."/>
            <person name="Binder M."/>
            <person name="Bloem J."/>
            <person name="Labutti K."/>
            <person name="Salamov A."/>
            <person name="Andreopoulos B."/>
            <person name="Baker S."/>
            <person name="Barry K."/>
            <person name="Bills G."/>
            <person name="Bluhm B."/>
            <person name="Cannon C."/>
            <person name="Castanera R."/>
            <person name="Culley D."/>
            <person name="Daum C."/>
            <person name="Ezra D."/>
            <person name="Gonzalez J."/>
            <person name="Henrissat B."/>
            <person name="Kuo A."/>
            <person name="Liang C."/>
            <person name="Lipzen A."/>
            <person name="Lutzoni F."/>
            <person name="Magnuson J."/>
            <person name="Mondo S."/>
            <person name="Nolan M."/>
            <person name="Ohm R."/>
            <person name="Pangilinan J."/>
            <person name="Park H.-J."/>
            <person name="Ramirez L."/>
            <person name="Alfaro M."/>
            <person name="Sun H."/>
            <person name="Tritt A."/>
            <person name="Yoshinaga Y."/>
            <person name="Zwiers L.-H."/>
            <person name="Turgeon B."/>
            <person name="Goodwin S."/>
            <person name="Spatafora J."/>
            <person name="Crous P."/>
            <person name="Grigoriev I."/>
        </authorList>
    </citation>
    <scope>NUCLEOTIDE SEQUENCE</scope>
    <source>
        <strain evidence="3">ATCC 16933</strain>
    </source>
</reference>
<name>A0A6A6PDN0_9PEZI</name>
<dbReference type="Proteomes" id="UP000799766">
    <property type="component" value="Unassembled WGS sequence"/>
</dbReference>
<feature type="region of interest" description="Disordered" evidence="1">
    <location>
        <begin position="1"/>
        <end position="47"/>
    </location>
</feature>
<evidence type="ECO:0000259" key="2">
    <source>
        <dbReference type="Pfam" id="PF26013"/>
    </source>
</evidence>
<evidence type="ECO:0000313" key="4">
    <source>
        <dbReference type="Proteomes" id="UP000799766"/>
    </source>
</evidence>
<evidence type="ECO:0000313" key="3">
    <source>
        <dbReference type="EMBL" id="KAF2461922.1"/>
    </source>
</evidence>
<dbReference type="PANTHER" id="PTHR39601">
    <property type="entry name" value="CHORIOGENIN HMINOR"/>
    <property type="match status" value="1"/>
</dbReference>
<feature type="compositionally biased region" description="Low complexity" evidence="1">
    <location>
        <begin position="711"/>
        <end position="728"/>
    </location>
</feature>
<evidence type="ECO:0000256" key="1">
    <source>
        <dbReference type="SAM" id="MobiDB-lite"/>
    </source>
</evidence>
<feature type="domain" description="DUF8004" evidence="2">
    <location>
        <begin position="264"/>
        <end position="357"/>
    </location>
</feature>
<keyword evidence="4" id="KW-1185">Reference proteome</keyword>
<gene>
    <name evidence="3" type="ORF">BDY21DRAFT_277319</name>
</gene>
<dbReference type="OrthoDB" id="5300331at2759"/>
<organism evidence="3 4">
    <name type="scientific">Lineolata rhizophorae</name>
    <dbReference type="NCBI Taxonomy" id="578093"/>
    <lineage>
        <taxon>Eukaryota</taxon>
        <taxon>Fungi</taxon>
        <taxon>Dikarya</taxon>
        <taxon>Ascomycota</taxon>
        <taxon>Pezizomycotina</taxon>
        <taxon>Dothideomycetes</taxon>
        <taxon>Dothideomycetes incertae sedis</taxon>
        <taxon>Lineolatales</taxon>
        <taxon>Lineolataceae</taxon>
        <taxon>Lineolata</taxon>
    </lineage>
</organism>
<feature type="region of interest" description="Disordered" evidence="1">
    <location>
        <begin position="683"/>
        <end position="760"/>
    </location>
</feature>
<feature type="compositionally biased region" description="Polar residues" evidence="1">
    <location>
        <begin position="729"/>
        <end position="739"/>
    </location>
</feature>
<dbReference type="InterPro" id="IPR058317">
    <property type="entry name" value="DUF8004"/>
</dbReference>
<protein>
    <recommendedName>
        <fullName evidence="2">DUF8004 domain-containing protein</fullName>
    </recommendedName>
</protein>
<dbReference type="PANTHER" id="PTHR39601:SF2">
    <property type="entry name" value="CHORIOGENIN HMINOR"/>
    <property type="match status" value="1"/>
</dbReference>
<feature type="compositionally biased region" description="Polar residues" evidence="1">
    <location>
        <begin position="117"/>
        <end position="135"/>
    </location>
</feature>
<accession>A0A6A6PDN0</accession>
<sequence length="760" mass="83966">MTPASPAAANKEKEGRLKRRTWLPGGHSRHASKAEENRPQAWIYSTDGKRTPYDLGPMLNAQPVPELWDDNGDTKVYLYPRTSGKGPSFRVNSDIYASSAFLTELLYGRIYSSATVSNPGGKHQQQLEQGTQNLSLRVPSTPPMTPENRPIDAESSNDSSKGSRDASDLAEPERREIDLFLPLKLSTDGAVHSPVSPSQPQFSANDLDTLLTVRNTFAFLVGGSLVATERRPTIFHIFMKIAELLDVWKFSNLDASTYGEAAASSFDTYVDELQLDNVSSSHEKTIEGIVLGERMKSVKLYNEAFVHGVGKYEELLKLDSPKFPLISAVTRSRMERASMDLHIRIKNIETRLLDFDFPSVFSGIMNSKTADERKVVRFEQWKSAFLATRKHFMSYYKHKYGSWPPKASSKKNDLETSGLNRLVLKDLYHDFSQLYDLLVDRKSLTTRTSEATIPDDDEVGDPIHRSLRRVENEYDHSSPPVQPPIPFDVPILPSLVGTRAGYGADPKKDAKARHKKLKSDEVNAVLMASHNQDAAIHSPCLDSFYEFERKSAHGRTVDELCEHRVGQWIFLYVVLQSLPMLVEDAPGVRWSRGVEYFLCEPPRSGIPWARDPDGSGAGGGVKRSWYGIAGSSGVVSLPSDIVEHGVEGVYRRSHAWRRAEQWSAHSEVLGAAVNEVFNMQAGPLLQPSDSRSSSPGRAGGTRSNRESVMMLGLEALPLPAGVAPPGGASQSRPQSSGDPSKTFDAIIGSAGLEGGKKKKK</sequence>